<keyword evidence="3" id="KW-1185">Reference proteome</keyword>
<feature type="compositionally biased region" description="Polar residues" evidence="1">
    <location>
        <begin position="86"/>
        <end position="98"/>
    </location>
</feature>
<proteinExistence type="predicted"/>
<protein>
    <submittedName>
        <fullName evidence="2">Uncharacterized protein</fullName>
    </submittedName>
</protein>
<feature type="compositionally biased region" description="Polar residues" evidence="1">
    <location>
        <begin position="171"/>
        <end position="204"/>
    </location>
</feature>
<sequence>MQRKIELLKDIDKETHIKAYEFILKMVRIRLAKDEENKYHNNEVKQKDIKNFIDMKKILKCLNLQDIDKAKPKSPKMRLSSKESSRSPQKTQRRTQSVPFFEEEQEDESSSGLLVDKFDSIEDLNNYYMNMKRALTVKEFKQSLEKIHKIQENIPKKDPLENDRLIVIDSTTKSKSQQLPMTKSHPNTSKSISQPLPNPSNAESPSPVKKQYKLNLDMLSKRRSMPSWQIQERALSMMYTLHKAASKGRGGAFPRWKRGGKQGIMEYQRQNMYQFFLLICYVINSFLIP</sequence>
<accession>A0AAD1Y4U0</accession>
<dbReference type="Proteomes" id="UP001295684">
    <property type="component" value="Unassembled WGS sequence"/>
</dbReference>
<evidence type="ECO:0000313" key="3">
    <source>
        <dbReference type="Proteomes" id="UP001295684"/>
    </source>
</evidence>
<feature type="region of interest" description="Disordered" evidence="1">
    <location>
        <begin position="70"/>
        <end position="108"/>
    </location>
</feature>
<feature type="region of interest" description="Disordered" evidence="1">
    <location>
        <begin position="171"/>
        <end position="208"/>
    </location>
</feature>
<dbReference type="AlphaFoldDB" id="A0AAD1Y4U0"/>
<evidence type="ECO:0000313" key="2">
    <source>
        <dbReference type="EMBL" id="CAI2384539.1"/>
    </source>
</evidence>
<organism evidence="2 3">
    <name type="scientific">Euplotes crassus</name>
    <dbReference type="NCBI Taxonomy" id="5936"/>
    <lineage>
        <taxon>Eukaryota</taxon>
        <taxon>Sar</taxon>
        <taxon>Alveolata</taxon>
        <taxon>Ciliophora</taxon>
        <taxon>Intramacronucleata</taxon>
        <taxon>Spirotrichea</taxon>
        <taxon>Hypotrichia</taxon>
        <taxon>Euplotida</taxon>
        <taxon>Euplotidae</taxon>
        <taxon>Moneuplotes</taxon>
    </lineage>
</organism>
<name>A0AAD1Y4U0_EUPCR</name>
<reference evidence="2" key="1">
    <citation type="submission" date="2023-07" db="EMBL/GenBank/DDBJ databases">
        <authorList>
            <consortium name="AG Swart"/>
            <person name="Singh M."/>
            <person name="Singh A."/>
            <person name="Seah K."/>
            <person name="Emmerich C."/>
        </authorList>
    </citation>
    <scope>NUCLEOTIDE SEQUENCE</scope>
    <source>
        <strain evidence="2">DP1</strain>
    </source>
</reference>
<comment type="caution">
    <text evidence="2">The sequence shown here is derived from an EMBL/GenBank/DDBJ whole genome shotgun (WGS) entry which is preliminary data.</text>
</comment>
<evidence type="ECO:0000256" key="1">
    <source>
        <dbReference type="SAM" id="MobiDB-lite"/>
    </source>
</evidence>
<dbReference type="EMBL" id="CAMPGE010026878">
    <property type="protein sequence ID" value="CAI2384539.1"/>
    <property type="molecule type" value="Genomic_DNA"/>
</dbReference>
<gene>
    <name evidence="2" type="ORF">ECRASSUSDP1_LOCUS26072</name>
</gene>